<keyword evidence="2" id="KW-1185">Reference proteome</keyword>
<proteinExistence type="predicted"/>
<sequence length="151" mass="17273">MKNYTSIHYRVCYGDTDAMGVVYYANYLRLFEIGRNELIREIFCSYQEIEQSGIMMPVVSVEAKYHRSAVFDQILEIRTSVKSLSGLKLAIETEVLDDKENVLCSGTTILTFLDRNSKRPCRVPDDFKSAIEQFMNEPNKIGFCSSNKGLT</sequence>
<evidence type="ECO:0000313" key="1">
    <source>
        <dbReference type="EMBL" id="QZE15671.1"/>
    </source>
</evidence>
<accession>A0AC61NIY4</accession>
<protein>
    <submittedName>
        <fullName evidence="1">Acyl-CoA thioesterase</fullName>
    </submittedName>
</protein>
<dbReference type="Proteomes" id="UP000826212">
    <property type="component" value="Chromosome"/>
</dbReference>
<organism evidence="1 2">
    <name type="scientific">Halosquirtibacter laminarini</name>
    <dbReference type="NCBI Taxonomy" id="3374600"/>
    <lineage>
        <taxon>Bacteria</taxon>
        <taxon>Pseudomonadati</taxon>
        <taxon>Bacteroidota</taxon>
        <taxon>Bacteroidia</taxon>
        <taxon>Marinilabiliales</taxon>
        <taxon>Prolixibacteraceae</taxon>
        <taxon>Halosquirtibacter</taxon>
    </lineage>
</organism>
<dbReference type="EMBL" id="CP081303">
    <property type="protein sequence ID" value="QZE15671.1"/>
    <property type="molecule type" value="Genomic_DNA"/>
</dbReference>
<evidence type="ECO:0000313" key="2">
    <source>
        <dbReference type="Proteomes" id="UP000826212"/>
    </source>
</evidence>
<reference evidence="1" key="1">
    <citation type="submission" date="2021-08" db="EMBL/GenBank/DDBJ databases">
        <title>Novel anaerobic bacterium isolated from sea squirt in East Sea, Republic of Korea.</title>
        <authorList>
            <person name="Nguyen T.H."/>
            <person name="Li Z."/>
            <person name="Lee Y.-J."/>
            <person name="Ko J."/>
            <person name="Kim S.-G."/>
        </authorList>
    </citation>
    <scope>NUCLEOTIDE SEQUENCE</scope>
    <source>
        <strain evidence="1">KCTC 25031</strain>
    </source>
</reference>
<gene>
    <name evidence="1" type="ORF">K4L44_07520</name>
</gene>
<name>A0AC61NIY4_9BACT</name>